<dbReference type="PROSITE" id="PS51257">
    <property type="entry name" value="PROKAR_LIPOPROTEIN"/>
    <property type="match status" value="1"/>
</dbReference>
<gene>
    <name evidence="4" type="ORF">H6X83_02400</name>
</gene>
<name>A0A7G9WIL2_9FIRM</name>
<dbReference type="InterPro" id="IPR001638">
    <property type="entry name" value="Solute-binding_3/MltF_N"/>
</dbReference>
<evidence type="ECO:0000313" key="5">
    <source>
        <dbReference type="Proteomes" id="UP000516046"/>
    </source>
</evidence>
<dbReference type="PANTHER" id="PTHR35936">
    <property type="entry name" value="MEMBRANE-BOUND LYTIC MUREIN TRANSGLYCOSYLASE F"/>
    <property type="match status" value="1"/>
</dbReference>
<reference evidence="4 5" key="1">
    <citation type="submission" date="2020-08" db="EMBL/GenBank/DDBJ databases">
        <authorList>
            <person name="Ren C."/>
            <person name="Gu Y."/>
            <person name="Xu Y."/>
        </authorList>
    </citation>
    <scope>NUCLEOTIDE SEQUENCE [LARGE SCALE GENOMIC DNA]</scope>
    <source>
        <strain evidence="4 5">LBM18003</strain>
    </source>
</reference>
<keyword evidence="1 2" id="KW-0732">Signal</keyword>
<evidence type="ECO:0000256" key="2">
    <source>
        <dbReference type="SAM" id="SignalP"/>
    </source>
</evidence>
<accession>A0A7G9WIL2</accession>
<dbReference type="EMBL" id="CP060696">
    <property type="protein sequence ID" value="QNO18524.1"/>
    <property type="molecule type" value="Genomic_DNA"/>
</dbReference>
<feature type="signal peptide" evidence="2">
    <location>
        <begin position="1"/>
        <end position="27"/>
    </location>
</feature>
<evidence type="ECO:0000259" key="3">
    <source>
        <dbReference type="SMART" id="SM00062"/>
    </source>
</evidence>
<dbReference type="KEGG" id="caml:H6X83_02400"/>
<dbReference type="Pfam" id="PF00497">
    <property type="entry name" value="SBP_bac_3"/>
    <property type="match status" value="1"/>
</dbReference>
<dbReference type="AlphaFoldDB" id="A0A7G9WIL2"/>
<evidence type="ECO:0000256" key="1">
    <source>
        <dbReference type="ARBA" id="ARBA00022729"/>
    </source>
</evidence>
<dbReference type="RefSeq" id="WP_212507586.1">
    <property type="nucleotide sequence ID" value="NZ_CP060696.1"/>
</dbReference>
<dbReference type="Proteomes" id="UP000516046">
    <property type="component" value="Chromosome"/>
</dbReference>
<protein>
    <submittedName>
        <fullName evidence="4">Transporter substrate-binding domain-containing protein</fullName>
    </submittedName>
</protein>
<keyword evidence="5" id="KW-1185">Reference proteome</keyword>
<dbReference type="PANTHER" id="PTHR35936:SF17">
    <property type="entry name" value="ARGININE-BINDING EXTRACELLULAR PROTEIN ARTP"/>
    <property type="match status" value="1"/>
</dbReference>
<feature type="chain" id="PRO_5039718559" evidence="2">
    <location>
        <begin position="28"/>
        <end position="295"/>
    </location>
</feature>
<organism evidence="4 5">
    <name type="scientific">Caproicibacterium amylolyticum</name>
    <dbReference type="NCBI Taxonomy" id="2766537"/>
    <lineage>
        <taxon>Bacteria</taxon>
        <taxon>Bacillati</taxon>
        <taxon>Bacillota</taxon>
        <taxon>Clostridia</taxon>
        <taxon>Eubacteriales</taxon>
        <taxon>Oscillospiraceae</taxon>
        <taxon>Caproicibacterium</taxon>
    </lineage>
</organism>
<dbReference type="SUPFAM" id="SSF53850">
    <property type="entry name" value="Periplasmic binding protein-like II"/>
    <property type="match status" value="1"/>
</dbReference>
<feature type="domain" description="Solute-binding protein family 3/N-terminal" evidence="3">
    <location>
        <begin position="52"/>
        <end position="288"/>
    </location>
</feature>
<dbReference type="Gene3D" id="3.40.190.10">
    <property type="entry name" value="Periplasmic binding protein-like II"/>
    <property type="match status" value="2"/>
</dbReference>
<evidence type="ECO:0000313" key="4">
    <source>
        <dbReference type="EMBL" id="QNO18524.1"/>
    </source>
</evidence>
<sequence length="295" mass="31151">MKTKNSVIAKRVIAGVLAAVSSAVLFAGCSSGGSQSTAGSTAAGAQSAEKKTFKIALECAYAPYNWTQTDNSNNAVPIQDSGTYCNGYDIQIAKKIADSMGCELQVYKTEWTSIPTAITSGKVDAGICGMTVTAERKKTLLFSDPYYTSSFVALVKKDGKFANAKSLNDLKGAVCTSQQSTAWYDLLSQIPGGSIQPALTDVPTMLVALTSGKCEMLSCDKPTGMAAVKAYSNLKMIEFAEGSGFKVDAEQTHVCAALSLNNTELQGKINTALKNISTADQEKLMQWAVDHQPSA</sequence>
<proteinExistence type="predicted"/>
<dbReference type="SMART" id="SM00062">
    <property type="entry name" value="PBPb"/>
    <property type="match status" value="1"/>
</dbReference>